<feature type="transmembrane region" description="Helical" evidence="1">
    <location>
        <begin position="620"/>
        <end position="643"/>
    </location>
</feature>
<dbReference type="AlphaFoldDB" id="A0A813EKA7"/>
<proteinExistence type="predicted"/>
<name>A0A813EKA7_POLGL</name>
<keyword evidence="1" id="KW-0812">Transmembrane</keyword>
<dbReference type="Proteomes" id="UP000654075">
    <property type="component" value="Unassembled WGS sequence"/>
</dbReference>
<comment type="caution">
    <text evidence="2">The sequence shown here is derived from an EMBL/GenBank/DDBJ whole genome shotgun (WGS) entry which is preliminary data.</text>
</comment>
<dbReference type="PANTHER" id="PTHR45588:SF1">
    <property type="entry name" value="WW DOMAIN-CONTAINING PROTEIN"/>
    <property type="match status" value="1"/>
</dbReference>
<gene>
    <name evidence="2" type="ORF">PGLA1383_LOCUS17247</name>
</gene>
<organism evidence="2 3">
    <name type="scientific">Polarella glacialis</name>
    <name type="common">Dinoflagellate</name>
    <dbReference type="NCBI Taxonomy" id="89957"/>
    <lineage>
        <taxon>Eukaryota</taxon>
        <taxon>Sar</taxon>
        <taxon>Alveolata</taxon>
        <taxon>Dinophyceae</taxon>
        <taxon>Suessiales</taxon>
        <taxon>Suessiaceae</taxon>
        <taxon>Polarella</taxon>
    </lineage>
</organism>
<sequence length="670" mass="73328">MISTTTSSVVRCSSFWLGEVPQTFPVSSVDVNAIAWFKYGLLQLFSFGYDYAGPAFVKSRENDPKFALAYAFEALNNFWPLWGKDDLAASNAIFSSMPGDATANHHEQLYIDAIRAHFNSSLENDTEARLSEAVTVISLVTESHPGDSTGLALLGLWRLVLSAEQAGAAAQSSISLADSNLKSALAIDPRHPAALHYQLHLYDSLDAAVAAKGLPAATLYPEVAQDASHGLHMPVHIQLRLANYTACFAADSLALQAADATCALYGLAGDEGCNMWNLYHSLEYLQFTGYQIGRWKDAMAMNTRMSNSIASAAAKQHPQLASLMLWFMRMDAREILDRAFVMLPQTQLLDVAMNCTNPEELVPGFWTSHTESGATLAHGLCQVFKFRPSADEANPQRVALSALRARFVEVPGEYGWEEPTNLSPWYIYQVNLMHVAMLDAADFFVQAQDSVNSDAKQSLFTQAWAHAANATSIEDVLVPVADSPTILFMSAHELYGMLLLMTGEKAHAAMASMAFAKARSSQGPQLATRLGQARAKALAGLPCEAAAWYEEVLAMMDQASDKADLPFWAELQQGLAMCQSPEDMRQRGAVLLSFNHSIEVFSNGQRGSDLPPYNQSTQSMVFPALVLLLALSVAACSLCSRLVRQRHPYLLCRKEDEEDHKELICQSESA</sequence>
<protein>
    <recommendedName>
        <fullName evidence="4">Tetratricopeptide repeat protein 38</fullName>
    </recommendedName>
</protein>
<keyword evidence="1" id="KW-0472">Membrane</keyword>
<dbReference type="EMBL" id="CAJNNV010010628">
    <property type="protein sequence ID" value="CAE8598848.1"/>
    <property type="molecule type" value="Genomic_DNA"/>
</dbReference>
<reference evidence="2" key="1">
    <citation type="submission" date="2021-02" db="EMBL/GenBank/DDBJ databases">
        <authorList>
            <person name="Dougan E. K."/>
            <person name="Rhodes N."/>
            <person name="Thang M."/>
            <person name="Chan C."/>
        </authorList>
    </citation>
    <scope>NUCLEOTIDE SEQUENCE</scope>
</reference>
<accession>A0A813EKA7</accession>
<evidence type="ECO:0000313" key="2">
    <source>
        <dbReference type="EMBL" id="CAE8598848.1"/>
    </source>
</evidence>
<dbReference type="OrthoDB" id="10002954at2759"/>
<keyword evidence="3" id="KW-1185">Reference proteome</keyword>
<dbReference type="PANTHER" id="PTHR45588">
    <property type="entry name" value="TPR DOMAIN-CONTAINING PROTEIN"/>
    <property type="match status" value="1"/>
</dbReference>
<evidence type="ECO:0000256" key="1">
    <source>
        <dbReference type="SAM" id="Phobius"/>
    </source>
</evidence>
<keyword evidence="1" id="KW-1133">Transmembrane helix</keyword>
<evidence type="ECO:0008006" key="4">
    <source>
        <dbReference type="Google" id="ProtNLM"/>
    </source>
</evidence>
<evidence type="ECO:0000313" key="3">
    <source>
        <dbReference type="Proteomes" id="UP000654075"/>
    </source>
</evidence>